<protein>
    <recommendedName>
        <fullName evidence="3">Peptide subunit release factor 1 (ERF1)</fullName>
    </recommendedName>
</protein>
<dbReference type="RefSeq" id="WP_109665197.1">
    <property type="nucleotide sequence ID" value="NZ_QGGW01000001.1"/>
</dbReference>
<evidence type="ECO:0000313" key="2">
    <source>
        <dbReference type="Proteomes" id="UP000245708"/>
    </source>
</evidence>
<organism evidence="1 2">
    <name type="scientific">Roseicyclus mahoneyensis</name>
    <dbReference type="NCBI Taxonomy" id="164332"/>
    <lineage>
        <taxon>Bacteria</taxon>
        <taxon>Pseudomonadati</taxon>
        <taxon>Pseudomonadota</taxon>
        <taxon>Alphaproteobacteria</taxon>
        <taxon>Rhodobacterales</taxon>
        <taxon>Roseobacteraceae</taxon>
        <taxon>Roseicyclus</taxon>
    </lineage>
</organism>
<accession>A0A316GQ61</accession>
<gene>
    <name evidence="1" type="ORF">C7455_101569</name>
</gene>
<dbReference type="InterPro" id="IPR041638">
    <property type="entry name" value="BaeRF_family11"/>
</dbReference>
<dbReference type="Pfam" id="PF18855">
    <property type="entry name" value="baeRF_family11"/>
    <property type="match status" value="1"/>
</dbReference>
<proteinExistence type="predicted"/>
<keyword evidence="2" id="KW-1185">Reference proteome</keyword>
<evidence type="ECO:0008006" key="3">
    <source>
        <dbReference type="Google" id="ProtNLM"/>
    </source>
</evidence>
<name>A0A316GQ61_9RHOB</name>
<evidence type="ECO:0000313" key="1">
    <source>
        <dbReference type="EMBL" id="PWK62541.1"/>
    </source>
</evidence>
<comment type="caution">
    <text evidence="1">The sequence shown here is derived from an EMBL/GenBank/DDBJ whole genome shotgun (WGS) entry which is preliminary data.</text>
</comment>
<dbReference type="OrthoDB" id="242138at2"/>
<dbReference type="Proteomes" id="UP000245708">
    <property type="component" value="Unassembled WGS sequence"/>
</dbReference>
<sequence length="373" mass="40159">MLHIDIPTPTEIASLTTARSAASVSLYVATTPETQHIAAARTKLGQLLKQAETMLEEAGVEKRTIWPITEQVHDLMDDDMFWAHQAHSLAVFVTPDRIVTHRLPNALNDMVEVSDRFFLKPLLRSVTVPQHAFVLALAEDEVRLIEVTAEAPGHDVPVPGMPRDAASAVGTASVNSRSYSGRVGGGEGQKLRLRQYCRQIDAALRPILSGRVEPLIIAATEPMAAIFRGVCSYDHLAKRSIDGSPVRISAADLGASARSVMDARQRDEVDRLKALYATREAQGRATTQLAEAARAATFGAVDTLLVDMDVMVPGLIDEDTGAIQFHDSADATNYGVTDEIASRVLAGGGTVLALRRADIPEGGDLAAILRYPI</sequence>
<dbReference type="EMBL" id="QGGW01000001">
    <property type="protein sequence ID" value="PWK62541.1"/>
    <property type="molecule type" value="Genomic_DNA"/>
</dbReference>
<dbReference type="AlphaFoldDB" id="A0A316GQ61"/>
<reference evidence="1 2" key="1">
    <citation type="submission" date="2018-05" db="EMBL/GenBank/DDBJ databases">
        <title>Genomic Encyclopedia of Type Strains, Phase IV (KMG-IV): sequencing the most valuable type-strain genomes for metagenomic binning, comparative biology and taxonomic classification.</title>
        <authorList>
            <person name="Goeker M."/>
        </authorList>
    </citation>
    <scope>NUCLEOTIDE SEQUENCE [LARGE SCALE GENOMIC DNA]</scope>
    <source>
        <strain evidence="1 2">DSM 16097</strain>
    </source>
</reference>